<keyword evidence="3" id="KW-0031">Aminopeptidase</keyword>
<keyword evidence="3" id="KW-0378">Hydrolase</keyword>
<organism evidence="3 4">
    <name type="scientific">Candidatus Aphodomorpha intestinavium</name>
    <dbReference type="NCBI Taxonomy" id="2840672"/>
    <lineage>
        <taxon>Bacteria</taxon>
        <taxon>Bacillati</taxon>
        <taxon>Bacillota</taxon>
        <taxon>Clostridia</taxon>
        <taxon>Eubacteriales</taxon>
        <taxon>Candidatus Aphodomorpha</taxon>
    </lineage>
</organism>
<reference evidence="3" key="2">
    <citation type="journal article" date="2021" name="PeerJ">
        <title>Extensive microbial diversity within the chicken gut microbiome revealed by metagenomics and culture.</title>
        <authorList>
            <person name="Gilroy R."/>
            <person name="Ravi A."/>
            <person name="Getino M."/>
            <person name="Pursley I."/>
            <person name="Horton D.L."/>
            <person name="Alikhan N.F."/>
            <person name="Baker D."/>
            <person name="Gharbi K."/>
            <person name="Hall N."/>
            <person name="Watson M."/>
            <person name="Adriaenssens E.M."/>
            <person name="Foster-Nyarko E."/>
            <person name="Jarju S."/>
            <person name="Secka A."/>
            <person name="Antonio M."/>
            <person name="Oren A."/>
            <person name="Chaudhuri R.R."/>
            <person name="La Ragione R."/>
            <person name="Hildebrand F."/>
            <person name="Pallen M.J."/>
        </authorList>
    </citation>
    <scope>NUCLEOTIDE SEQUENCE</scope>
    <source>
        <strain evidence="3">ChiGjej2B2-16831</strain>
    </source>
</reference>
<dbReference type="PANTHER" id="PTHR46112">
    <property type="entry name" value="AMINOPEPTIDASE"/>
    <property type="match status" value="1"/>
</dbReference>
<dbReference type="SUPFAM" id="SSF55920">
    <property type="entry name" value="Creatinase/aminopeptidase"/>
    <property type="match status" value="1"/>
</dbReference>
<dbReference type="InterPro" id="IPR036005">
    <property type="entry name" value="Creatinase/aminopeptidase-like"/>
</dbReference>
<dbReference type="SUPFAM" id="SSF53092">
    <property type="entry name" value="Creatinase/prolidase N-terminal domain"/>
    <property type="match status" value="1"/>
</dbReference>
<sequence length="391" mass="43201">MREPFMLSFPLDEYRARLDKLIAIMQRDGIDAAIFTSDNNTFYFTGFQSIVWGSKVSTPGVVVVTADGGLALCTTRGGVETAKVTSLVEDIRYTGAGGYPTLAECIASVLADRKLLSGRIGLELGYGHKLHFNYANQQAMFHELRDAQIVDLSEQLWQLRGVKSPREIERMREASRINSRAIEKCFREIRPGMTERELAQRISATYFLMGADETIPLGLRAGVERYSQGNCPPSDRKIGAHEMILVDGGPGYRGYYSDIIRQAMVGRPTDRQLDLFNVAREATYVGIRAAQPGATMGEVCEAIFRFISSSPYAHLHPRTSGYGHSIGLNVHEAPMVVYSDVVLQPGMTIAIEPEIFEAGMGSMGVEENILITETGNEIMSDTDSHLMILDL</sequence>
<dbReference type="Gene3D" id="3.40.350.10">
    <property type="entry name" value="Creatinase/prolidase N-terminal domain"/>
    <property type="match status" value="1"/>
</dbReference>
<protein>
    <submittedName>
        <fullName evidence="3">Aminopeptidase P family protein</fullName>
    </submittedName>
</protein>
<dbReference type="GO" id="GO:0004177">
    <property type="term" value="F:aminopeptidase activity"/>
    <property type="evidence" value="ECO:0007669"/>
    <property type="project" value="UniProtKB-KW"/>
</dbReference>
<dbReference type="AlphaFoldDB" id="A0A9D1N4C0"/>
<dbReference type="InterPro" id="IPR000587">
    <property type="entry name" value="Creatinase_N"/>
</dbReference>
<dbReference type="InterPro" id="IPR050659">
    <property type="entry name" value="Peptidase_M24B"/>
</dbReference>
<dbReference type="Proteomes" id="UP000824128">
    <property type="component" value="Unassembled WGS sequence"/>
</dbReference>
<dbReference type="InterPro" id="IPR029149">
    <property type="entry name" value="Creatin/AminoP/Spt16_N"/>
</dbReference>
<feature type="domain" description="Peptidase M24" evidence="1">
    <location>
        <begin position="169"/>
        <end position="373"/>
    </location>
</feature>
<accession>A0A9D1N4C0</accession>
<dbReference type="Pfam" id="PF01321">
    <property type="entry name" value="Creatinase_N"/>
    <property type="match status" value="1"/>
</dbReference>
<dbReference type="PANTHER" id="PTHR46112:SF2">
    <property type="entry name" value="XAA-PRO AMINOPEPTIDASE P-RELATED"/>
    <property type="match status" value="1"/>
</dbReference>
<evidence type="ECO:0000313" key="4">
    <source>
        <dbReference type="Proteomes" id="UP000824128"/>
    </source>
</evidence>
<name>A0A9D1N4C0_9FIRM</name>
<dbReference type="EMBL" id="DVNZ01000227">
    <property type="protein sequence ID" value="HIU94922.1"/>
    <property type="molecule type" value="Genomic_DNA"/>
</dbReference>
<comment type="caution">
    <text evidence="3">The sequence shown here is derived from an EMBL/GenBank/DDBJ whole genome shotgun (WGS) entry which is preliminary data.</text>
</comment>
<evidence type="ECO:0000313" key="3">
    <source>
        <dbReference type="EMBL" id="HIU94922.1"/>
    </source>
</evidence>
<dbReference type="Gene3D" id="3.90.230.10">
    <property type="entry name" value="Creatinase/methionine aminopeptidase superfamily"/>
    <property type="match status" value="1"/>
</dbReference>
<dbReference type="InterPro" id="IPR000994">
    <property type="entry name" value="Pept_M24"/>
</dbReference>
<evidence type="ECO:0000259" key="1">
    <source>
        <dbReference type="Pfam" id="PF00557"/>
    </source>
</evidence>
<feature type="domain" description="Creatinase N-terminal" evidence="2">
    <location>
        <begin position="17"/>
        <end position="162"/>
    </location>
</feature>
<gene>
    <name evidence="3" type="ORF">IAD24_07155</name>
</gene>
<evidence type="ECO:0000259" key="2">
    <source>
        <dbReference type="Pfam" id="PF01321"/>
    </source>
</evidence>
<dbReference type="Pfam" id="PF00557">
    <property type="entry name" value="Peptidase_M24"/>
    <property type="match status" value="1"/>
</dbReference>
<keyword evidence="3" id="KW-0645">Protease</keyword>
<proteinExistence type="predicted"/>
<reference evidence="3" key="1">
    <citation type="submission" date="2020-10" db="EMBL/GenBank/DDBJ databases">
        <authorList>
            <person name="Gilroy R."/>
        </authorList>
    </citation>
    <scope>NUCLEOTIDE SEQUENCE</scope>
    <source>
        <strain evidence="3">ChiGjej2B2-16831</strain>
    </source>
</reference>